<name>W4KF83_HETIT</name>
<dbReference type="PANTHER" id="PTHR28096">
    <property type="entry name" value="PROTEIN FAF1"/>
    <property type="match status" value="1"/>
</dbReference>
<dbReference type="STRING" id="747525.W4KF83"/>
<dbReference type="EMBL" id="KI925456">
    <property type="protein sequence ID" value="ETW84379.1"/>
    <property type="molecule type" value="Genomic_DNA"/>
</dbReference>
<dbReference type="HOGENOM" id="CLU_051226_0_0_1"/>
<dbReference type="AlphaFoldDB" id="W4KF83"/>
<evidence type="ECO:0000313" key="3">
    <source>
        <dbReference type="Proteomes" id="UP000030671"/>
    </source>
</evidence>
<feature type="compositionally biased region" description="Basic residues" evidence="1">
    <location>
        <begin position="301"/>
        <end position="314"/>
    </location>
</feature>
<dbReference type="RefSeq" id="XP_009544057.1">
    <property type="nucleotide sequence ID" value="XM_009545762.1"/>
</dbReference>
<dbReference type="Proteomes" id="UP000030671">
    <property type="component" value="Unassembled WGS sequence"/>
</dbReference>
<reference evidence="2 3" key="1">
    <citation type="journal article" date="2012" name="New Phytol.">
        <title>Insight into trade-off between wood decay and parasitism from the genome of a fungal forest pathogen.</title>
        <authorList>
            <person name="Olson A."/>
            <person name="Aerts A."/>
            <person name="Asiegbu F."/>
            <person name="Belbahri L."/>
            <person name="Bouzid O."/>
            <person name="Broberg A."/>
            <person name="Canback B."/>
            <person name="Coutinho P.M."/>
            <person name="Cullen D."/>
            <person name="Dalman K."/>
            <person name="Deflorio G."/>
            <person name="van Diepen L.T."/>
            <person name="Dunand C."/>
            <person name="Duplessis S."/>
            <person name="Durling M."/>
            <person name="Gonthier P."/>
            <person name="Grimwood J."/>
            <person name="Fossdal C.G."/>
            <person name="Hansson D."/>
            <person name="Henrissat B."/>
            <person name="Hietala A."/>
            <person name="Himmelstrand K."/>
            <person name="Hoffmeister D."/>
            <person name="Hogberg N."/>
            <person name="James T.Y."/>
            <person name="Karlsson M."/>
            <person name="Kohler A."/>
            <person name="Kues U."/>
            <person name="Lee Y.H."/>
            <person name="Lin Y.C."/>
            <person name="Lind M."/>
            <person name="Lindquist E."/>
            <person name="Lombard V."/>
            <person name="Lucas S."/>
            <person name="Lunden K."/>
            <person name="Morin E."/>
            <person name="Murat C."/>
            <person name="Park J."/>
            <person name="Raffaello T."/>
            <person name="Rouze P."/>
            <person name="Salamov A."/>
            <person name="Schmutz J."/>
            <person name="Solheim H."/>
            <person name="Stahlberg J."/>
            <person name="Velez H."/>
            <person name="de Vries R.P."/>
            <person name="Wiebenga A."/>
            <person name="Woodward S."/>
            <person name="Yakovlev I."/>
            <person name="Garbelotto M."/>
            <person name="Martin F."/>
            <person name="Grigoriev I.V."/>
            <person name="Stenlid J."/>
        </authorList>
    </citation>
    <scope>NUCLEOTIDE SEQUENCE [LARGE SCALE GENOMIC DNA]</scope>
    <source>
        <strain evidence="2 3">TC 32-1</strain>
    </source>
</reference>
<dbReference type="PANTHER" id="PTHR28096:SF1">
    <property type="entry name" value="PROTEIN FAF1"/>
    <property type="match status" value="1"/>
</dbReference>
<protein>
    <submittedName>
        <fullName evidence="2">Uncharacterized protein</fullName>
    </submittedName>
</protein>
<dbReference type="GeneID" id="20672093"/>
<dbReference type="GO" id="GO:0000462">
    <property type="term" value="P:maturation of SSU-rRNA from tricistronic rRNA transcript (SSU-rRNA, 5.8S rRNA, LSU-rRNA)"/>
    <property type="evidence" value="ECO:0007669"/>
    <property type="project" value="TreeGrafter"/>
</dbReference>
<proteinExistence type="predicted"/>
<dbReference type="InParanoid" id="W4KF83"/>
<keyword evidence="3" id="KW-1185">Reference proteome</keyword>
<feature type="region of interest" description="Disordered" evidence="1">
    <location>
        <begin position="20"/>
        <end position="41"/>
    </location>
</feature>
<evidence type="ECO:0000313" key="2">
    <source>
        <dbReference type="EMBL" id="ETW84379.1"/>
    </source>
</evidence>
<gene>
    <name evidence="2" type="ORF">HETIRDRAFT_381876</name>
</gene>
<feature type="region of interest" description="Disordered" evidence="1">
    <location>
        <begin position="126"/>
        <end position="145"/>
    </location>
</feature>
<feature type="region of interest" description="Disordered" evidence="1">
    <location>
        <begin position="64"/>
        <end position="86"/>
    </location>
</feature>
<dbReference type="eggNOG" id="ENOG502S3VX">
    <property type="taxonomic scope" value="Eukaryota"/>
</dbReference>
<dbReference type="KEGG" id="hir:HETIRDRAFT_381876"/>
<feature type="compositionally biased region" description="Low complexity" evidence="1">
    <location>
        <begin position="287"/>
        <end position="300"/>
    </location>
</feature>
<dbReference type="GO" id="GO:0005730">
    <property type="term" value="C:nucleolus"/>
    <property type="evidence" value="ECO:0007669"/>
    <property type="project" value="TreeGrafter"/>
</dbReference>
<accession>W4KF83</accession>
<dbReference type="OrthoDB" id="5556956at2759"/>
<feature type="region of interest" description="Disordered" evidence="1">
    <location>
        <begin position="266"/>
        <end position="314"/>
    </location>
</feature>
<sequence>MSGNDDLLYILEAHGREFLNSFSQPQSGGKKRKRRELEESRFDWEKSDEWQGFGTVTARDAASDNADLGGKVNGNDHAFPSESTSTRAPAVVIFSESKLGSTSTLRSTKAHGSSFMAAKVSKSRLDSTPVEATLDSDDGDEGETSNIQNDAALRRLIHTKLLSGSLNPDLELTAAQRKKALSGRIVELAGGARLGKGEKLVREKERNRAAKHIRDGMADKQAQRRDKQLSEAKNIGNYHPTIKKLFEDPSELSARKREKGLRMGVGKFSGGMLKLSREEVDSVNAVGRSSRGRPSNNSSRGRGRGRGMRSRTTT</sequence>
<dbReference type="InterPro" id="IPR053030">
    <property type="entry name" value="Ribosomal_biogenesis_FAF1-like"/>
</dbReference>
<evidence type="ECO:0000256" key="1">
    <source>
        <dbReference type="SAM" id="MobiDB-lite"/>
    </source>
</evidence>
<organism evidence="2 3">
    <name type="scientific">Heterobasidion irregulare (strain TC 32-1)</name>
    <dbReference type="NCBI Taxonomy" id="747525"/>
    <lineage>
        <taxon>Eukaryota</taxon>
        <taxon>Fungi</taxon>
        <taxon>Dikarya</taxon>
        <taxon>Basidiomycota</taxon>
        <taxon>Agaricomycotina</taxon>
        <taxon>Agaricomycetes</taxon>
        <taxon>Russulales</taxon>
        <taxon>Bondarzewiaceae</taxon>
        <taxon>Heterobasidion</taxon>
        <taxon>Heterobasidion annosum species complex</taxon>
    </lineage>
</organism>
<feature type="compositionally biased region" description="Acidic residues" evidence="1">
    <location>
        <begin position="134"/>
        <end position="143"/>
    </location>
</feature>